<accession>A0A417YGG1</accession>
<name>A0A417YGG1_9BACI</name>
<dbReference type="AlphaFoldDB" id="A0A417YGG1"/>
<dbReference type="SUPFAM" id="SSF88659">
    <property type="entry name" value="Sigma3 and sigma4 domains of RNA polymerase sigma factors"/>
    <property type="match status" value="1"/>
</dbReference>
<keyword evidence="2" id="KW-1185">Reference proteome</keyword>
<dbReference type="OrthoDB" id="1669646at2"/>
<comment type="caution">
    <text evidence="1">The sequence shown here is derived from an EMBL/GenBank/DDBJ whole genome shotgun (WGS) entry which is preliminary data.</text>
</comment>
<organism evidence="1 2">
    <name type="scientific">Oceanobacillus profundus</name>
    <dbReference type="NCBI Taxonomy" id="372463"/>
    <lineage>
        <taxon>Bacteria</taxon>
        <taxon>Bacillati</taxon>
        <taxon>Bacillota</taxon>
        <taxon>Bacilli</taxon>
        <taxon>Bacillales</taxon>
        <taxon>Bacillaceae</taxon>
        <taxon>Oceanobacillus</taxon>
    </lineage>
</organism>
<evidence type="ECO:0000313" key="2">
    <source>
        <dbReference type="Proteomes" id="UP000285456"/>
    </source>
</evidence>
<sequence>MSNQYINPWTEEANEELLFLVGRVKTIKAIAKRLNRTPGSVQRQLERLGATKHIETGMFSANELAKTLHVDTSTIIRHIHEKGLPGEKLYFKGNNSKNQPYYIDVKRFWNWASNNRDLYIWSRIERRVLNPEPEWLDEQISIDVQLPSNKGKYWTPAKDTKLWNMYYNQNMKQKDIANILNRSVNSIEKRLKRLRDTKFSLNA</sequence>
<dbReference type="Proteomes" id="UP000285456">
    <property type="component" value="Unassembled WGS sequence"/>
</dbReference>
<dbReference type="Gene3D" id="1.10.10.60">
    <property type="entry name" value="Homeodomain-like"/>
    <property type="match status" value="1"/>
</dbReference>
<reference evidence="1 2" key="1">
    <citation type="journal article" date="2007" name="Int. J. Syst. Evol. Microbiol.">
        <title>Oceanobacillus profundus sp. nov., isolated from a deep-sea sediment core.</title>
        <authorList>
            <person name="Kim Y.G."/>
            <person name="Choi D.H."/>
            <person name="Hyun S."/>
            <person name="Cho B.C."/>
        </authorList>
    </citation>
    <scope>NUCLEOTIDE SEQUENCE [LARGE SCALE GENOMIC DNA]</scope>
    <source>
        <strain evidence="1 2">DSM 18246</strain>
    </source>
</reference>
<protein>
    <submittedName>
        <fullName evidence="1">Sigma-70 family RNA polymerase sigma factor</fullName>
    </submittedName>
</protein>
<proteinExistence type="predicted"/>
<evidence type="ECO:0000313" key="1">
    <source>
        <dbReference type="EMBL" id="RHW31907.1"/>
    </source>
</evidence>
<dbReference type="RefSeq" id="WP_118889465.1">
    <property type="nucleotide sequence ID" value="NZ_PHUT01000007.1"/>
</dbReference>
<gene>
    <name evidence="1" type="ORF">D1B32_11755</name>
</gene>
<dbReference type="EMBL" id="QWEH01000007">
    <property type="protein sequence ID" value="RHW31907.1"/>
    <property type="molecule type" value="Genomic_DNA"/>
</dbReference>
<dbReference type="InterPro" id="IPR013324">
    <property type="entry name" value="RNA_pol_sigma_r3/r4-like"/>
</dbReference>